<dbReference type="Proteomes" id="UP001163321">
    <property type="component" value="Chromosome 3"/>
</dbReference>
<proteinExistence type="predicted"/>
<evidence type="ECO:0000313" key="2">
    <source>
        <dbReference type="Proteomes" id="UP001163321"/>
    </source>
</evidence>
<comment type="caution">
    <text evidence="1">The sequence shown here is derived from an EMBL/GenBank/DDBJ whole genome shotgun (WGS) entry which is preliminary data.</text>
</comment>
<sequence length="184" mass="20893">MWKPGTTRPESKAPKPKISKPSKDNETSTKYDNVHKSNTKKASAKFVLSQKTLAMKFMQRKQATAAQRAATHKIQQRPDTWESTLEDNVLVDDVSNIICICDVSDPSLSHVFGRRSFGSFNRGVEDEFKKASRALPFDASEEAELREEISAQEMTSRMLKYTGLGRRCSNSHGEKRRNGKRQRK</sequence>
<gene>
    <name evidence="1" type="ORF">PsorP6_007585</name>
</gene>
<evidence type="ECO:0000313" key="1">
    <source>
        <dbReference type="EMBL" id="KAI9914444.1"/>
    </source>
</evidence>
<organism evidence="1 2">
    <name type="scientific">Peronosclerospora sorghi</name>
    <dbReference type="NCBI Taxonomy" id="230839"/>
    <lineage>
        <taxon>Eukaryota</taxon>
        <taxon>Sar</taxon>
        <taxon>Stramenopiles</taxon>
        <taxon>Oomycota</taxon>
        <taxon>Peronosporomycetes</taxon>
        <taxon>Peronosporales</taxon>
        <taxon>Peronosporaceae</taxon>
        <taxon>Peronosclerospora</taxon>
    </lineage>
</organism>
<keyword evidence="2" id="KW-1185">Reference proteome</keyword>
<accession>A0ACC0W6U2</accession>
<reference evidence="1 2" key="1">
    <citation type="journal article" date="2022" name="bioRxiv">
        <title>The genome of the oomycete Peronosclerospora sorghi, a cosmopolitan pathogen of maize and sorghum, is inflated with dispersed pseudogenes.</title>
        <authorList>
            <person name="Fletcher K."/>
            <person name="Martin F."/>
            <person name="Isakeit T."/>
            <person name="Cavanaugh K."/>
            <person name="Magill C."/>
            <person name="Michelmore R."/>
        </authorList>
    </citation>
    <scope>NUCLEOTIDE SEQUENCE [LARGE SCALE GENOMIC DNA]</scope>
    <source>
        <strain evidence="1">P6</strain>
    </source>
</reference>
<name>A0ACC0W6U2_9STRA</name>
<protein>
    <submittedName>
        <fullName evidence="1">Uncharacterized protein</fullName>
    </submittedName>
</protein>
<dbReference type="EMBL" id="CM047582">
    <property type="protein sequence ID" value="KAI9914444.1"/>
    <property type="molecule type" value="Genomic_DNA"/>
</dbReference>